<dbReference type="InterPro" id="IPR002016">
    <property type="entry name" value="Haem_peroxidase"/>
</dbReference>
<dbReference type="PRINTS" id="PR00458">
    <property type="entry name" value="PEROXIDASE"/>
</dbReference>
<evidence type="ECO:0000256" key="5">
    <source>
        <dbReference type="ARBA" id="ARBA00022617"/>
    </source>
</evidence>
<accession>A0A9Q0KC03</accession>
<organism evidence="12 13">
    <name type="scientific">Protea cynaroides</name>
    <dbReference type="NCBI Taxonomy" id="273540"/>
    <lineage>
        <taxon>Eukaryota</taxon>
        <taxon>Viridiplantae</taxon>
        <taxon>Streptophyta</taxon>
        <taxon>Embryophyta</taxon>
        <taxon>Tracheophyta</taxon>
        <taxon>Spermatophyta</taxon>
        <taxon>Magnoliopsida</taxon>
        <taxon>Proteales</taxon>
        <taxon>Proteaceae</taxon>
        <taxon>Protea</taxon>
    </lineage>
</organism>
<evidence type="ECO:0000259" key="11">
    <source>
        <dbReference type="PROSITE" id="PS50873"/>
    </source>
</evidence>
<dbReference type="Pfam" id="PF00141">
    <property type="entry name" value="peroxidase"/>
    <property type="match status" value="1"/>
</dbReference>
<dbReference type="GO" id="GO:0046872">
    <property type="term" value="F:metal ion binding"/>
    <property type="evidence" value="ECO:0007669"/>
    <property type="project" value="UniProtKB-KW"/>
</dbReference>
<evidence type="ECO:0000256" key="8">
    <source>
        <dbReference type="ARBA" id="ARBA00023004"/>
    </source>
</evidence>
<keyword evidence="7" id="KW-0560">Oxidoreductase</keyword>
<reference evidence="12" key="1">
    <citation type="journal article" date="2023" name="Plant J.">
        <title>The genome of the king protea, Protea cynaroides.</title>
        <authorList>
            <person name="Chang J."/>
            <person name="Duong T.A."/>
            <person name="Schoeman C."/>
            <person name="Ma X."/>
            <person name="Roodt D."/>
            <person name="Barker N."/>
            <person name="Li Z."/>
            <person name="Van de Peer Y."/>
            <person name="Mizrachi E."/>
        </authorList>
    </citation>
    <scope>NUCLEOTIDE SEQUENCE</scope>
    <source>
        <tissue evidence="12">Young leaves</tissue>
    </source>
</reference>
<keyword evidence="8 10" id="KW-0408">Iron</keyword>
<feature type="domain" description="Plant heme peroxidase family profile" evidence="11">
    <location>
        <begin position="20"/>
        <end position="131"/>
    </location>
</feature>
<dbReference type="Proteomes" id="UP001141806">
    <property type="component" value="Unassembled WGS sequence"/>
</dbReference>
<dbReference type="PROSITE" id="PS50873">
    <property type="entry name" value="PEROXIDASE_4"/>
    <property type="match status" value="1"/>
</dbReference>
<evidence type="ECO:0000256" key="3">
    <source>
        <dbReference type="ARBA" id="ARBA00006873"/>
    </source>
</evidence>
<keyword evidence="4" id="KW-0575">Peroxidase</keyword>
<evidence type="ECO:0000256" key="9">
    <source>
        <dbReference type="PIRSR" id="PIRSR600823-2"/>
    </source>
</evidence>
<dbReference type="GO" id="GO:0020037">
    <property type="term" value="F:heme binding"/>
    <property type="evidence" value="ECO:0007669"/>
    <property type="project" value="InterPro"/>
</dbReference>
<keyword evidence="6 10" id="KW-0479">Metal-binding</keyword>
<name>A0A9Q0KC03_9MAGN</name>
<proteinExistence type="inferred from homology"/>
<evidence type="ECO:0000313" key="13">
    <source>
        <dbReference type="Proteomes" id="UP001141806"/>
    </source>
</evidence>
<dbReference type="GO" id="GO:0140825">
    <property type="term" value="F:lactoperoxidase activity"/>
    <property type="evidence" value="ECO:0007669"/>
    <property type="project" value="UniProtKB-EC"/>
</dbReference>
<evidence type="ECO:0000256" key="4">
    <source>
        <dbReference type="ARBA" id="ARBA00022559"/>
    </source>
</evidence>
<dbReference type="EMBL" id="JAMYWD010000006">
    <property type="protein sequence ID" value="KAJ4967644.1"/>
    <property type="molecule type" value="Genomic_DNA"/>
</dbReference>
<dbReference type="Gene3D" id="1.10.520.10">
    <property type="match status" value="1"/>
</dbReference>
<comment type="cofactor">
    <cofactor evidence="2">
        <name>Ca(2+)</name>
        <dbReference type="ChEBI" id="CHEBI:29108"/>
    </cofactor>
</comment>
<comment type="caution">
    <text evidence="12">The sequence shown here is derived from an EMBL/GenBank/DDBJ whole genome shotgun (WGS) entry which is preliminary data.</text>
</comment>
<dbReference type="SUPFAM" id="SSF48113">
    <property type="entry name" value="Heme-dependent peroxidases"/>
    <property type="match status" value="1"/>
</dbReference>
<dbReference type="InterPro" id="IPR010255">
    <property type="entry name" value="Haem_peroxidase_sf"/>
</dbReference>
<evidence type="ECO:0000313" key="12">
    <source>
        <dbReference type="EMBL" id="KAJ4967644.1"/>
    </source>
</evidence>
<protein>
    <recommendedName>
        <fullName evidence="11">Plant heme peroxidase family profile domain-containing protein</fullName>
    </recommendedName>
</protein>
<evidence type="ECO:0000256" key="6">
    <source>
        <dbReference type="ARBA" id="ARBA00022723"/>
    </source>
</evidence>
<dbReference type="Gene3D" id="1.10.420.10">
    <property type="entry name" value="Peroxidase, domain 2"/>
    <property type="match status" value="1"/>
</dbReference>
<sequence length="131" mass="14400">MGSGAWKARIWDPTCQDLGPNLKSCFGIHSIHARLFLSGGPNWEVKLGREDNLTASQEDSNKIMPSPRFTAIAQIDLFSQFNLSVKDLVALSSSHSIGKARCFSIVFCVYNQSGTGMPDPAMERWGLLLPD</sequence>
<dbReference type="PRINTS" id="PR00461">
    <property type="entry name" value="PLPEROXIDASE"/>
</dbReference>
<keyword evidence="5" id="KW-0349">Heme</keyword>
<evidence type="ECO:0000256" key="1">
    <source>
        <dbReference type="ARBA" id="ARBA00000189"/>
    </source>
</evidence>
<dbReference type="OrthoDB" id="2113341at2759"/>
<dbReference type="InterPro" id="IPR000823">
    <property type="entry name" value="Peroxidase_pln"/>
</dbReference>
<dbReference type="PANTHER" id="PTHR31388:SF2">
    <property type="entry name" value="PEROXIDASE 17"/>
    <property type="match status" value="1"/>
</dbReference>
<comment type="cofactor">
    <cofactor evidence="10">
        <name>heme b</name>
        <dbReference type="ChEBI" id="CHEBI:60344"/>
    </cofactor>
    <text evidence="10">Binds 1 heme b (iron(II)-protoporphyrin IX) group per subunit.</text>
</comment>
<evidence type="ECO:0000256" key="7">
    <source>
        <dbReference type="ARBA" id="ARBA00023002"/>
    </source>
</evidence>
<dbReference type="PROSITE" id="PS00435">
    <property type="entry name" value="PEROXIDASE_1"/>
    <property type="match status" value="1"/>
</dbReference>
<feature type="binding site" evidence="9">
    <location>
        <position position="65"/>
    </location>
    <ligand>
        <name>substrate</name>
    </ligand>
</feature>
<dbReference type="PANTHER" id="PTHR31388">
    <property type="entry name" value="PEROXIDASE 72-RELATED"/>
    <property type="match status" value="1"/>
</dbReference>
<dbReference type="InterPro" id="IPR019793">
    <property type="entry name" value="Peroxidases_heam-ligand_BS"/>
</dbReference>
<dbReference type="GO" id="GO:0006979">
    <property type="term" value="P:response to oxidative stress"/>
    <property type="evidence" value="ECO:0007669"/>
    <property type="project" value="InterPro"/>
</dbReference>
<gene>
    <name evidence="12" type="ORF">NE237_014345</name>
</gene>
<comment type="catalytic activity">
    <reaction evidence="1">
        <text>2 a phenolic donor + H2O2 = 2 a phenolic radical donor + 2 H2O</text>
        <dbReference type="Rhea" id="RHEA:56136"/>
        <dbReference type="ChEBI" id="CHEBI:15377"/>
        <dbReference type="ChEBI" id="CHEBI:16240"/>
        <dbReference type="ChEBI" id="CHEBI:139520"/>
        <dbReference type="ChEBI" id="CHEBI:139521"/>
        <dbReference type="EC" id="1.11.1.7"/>
    </reaction>
</comment>
<comment type="similarity">
    <text evidence="3">Belongs to the peroxidase family. Ascorbate peroxidase subfamily.</text>
</comment>
<feature type="binding site" description="axial binding residue" evidence="10">
    <location>
        <position position="95"/>
    </location>
    <ligand>
        <name>heme b</name>
        <dbReference type="ChEBI" id="CHEBI:60344"/>
    </ligand>
    <ligandPart>
        <name>Fe</name>
        <dbReference type="ChEBI" id="CHEBI:18248"/>
    </ligandPart>
</feature>
<dbReference type="AlphaFoldDB" id="A0A9Q0KC03"/>
<evidence type="ECO:0000256" key="2">
    <source>
        <dbReference type="ARBA" id="ARBA00001913"/>
    </source>
</evidence>
<evidence type="ECO:0000256" key="10">
    <source>
        <dbReference type="PIRSR" id="PIRSR600823-3"/>
    </source>
</evidence>
<keyword evidence="13" id="KW-1185">Reference proteome</keyword>